<dbReference type="GO" id="GO:0003855">
    <property type="term" value="F:3-dehydroquinate dehydratase activity"/>
    <property type="evidence" value="ECO:0007669"/>
    <property type="project" value="UniProtKB-UniRule"/>
</dbReference>
<comment type="caution">
    <text evidence="6">The sequence shown here is derived from an EMBL/GenBank/DDBJ whole genome shotgun (WGS) entry which is preliminary data.</text>
</comment>
<protein>
    <recommendedName>
        <fullName evidence="5">3-dehydroquinate dehydratase</fullName>
        <shortName evidence="5">3-dehydroquinase</shortName>
        <ecNumber evidence="5">4.2.1.10</ecNumber>
    </recommendedName>
    <alternativeName>
        <fullName evidence="5">Type I DHQase</fullName>
    </alternativeName>
    <alternativeName>
        <fullName evidence="5">Type I dehydroquinase</fullName>
        <shortName evidence="5">DHQ1</shortName>
    </alternativeName>
</protein>
<organism evidence="6 7">
    <name type="scientific">Compostibacillus humi</name>
    <dbReference type="NCBI Taxonomy" id="1245525"/>
    <lineage>
        <taxon>Bacteria</taxon>
        <taxon>Bacillati</taxon>
        <taxon>Bacillota</taxon>
        <taxon>Bacilli</taxon>
        <taxon>Bacillales</taxon>
        <taxon>Bacillaceae</taxon>
        <taxon>Compostibacillus</taxon>
    </lineage>
</organism>
<keyword evidence="3 5" id="KW-0456">Lyase</keyword>
<dbReference type="InterPro" id="IPR050146">
    <property type="entry name" value="Type-I_3-dehydroquinase"/>
</dbReference>
<reference evidence="6" key="2">
    <citation type="submission" date="2020-09" db="EMBL/GenBank/DDBJ databases">
        <authorList>
            <person name="Sun Q."/>
            <person name="Zhou Y."/>
        </authorList>
    </citation>
    <scope>NUCLEOTIDE SEQUENCE</scope>
    <source>
        <strain evidence="6">CGMCC 1.12360</strain>
    </source>
</reference>
<evidence type="ECO:0000256" key="4">
    <source>
        <dbReference type="ARBA" id="ARBA00023270"/>
    </source>
</evidence>
<dbReference type="CDD" id="cd00502">
    <property type="entry name" value="DHQase_I"/>
    <property type="match status" value="1"/>
</dbReference>
<dbReference type="Gene3D" id="3.20.20.70">
    <property type="entry name" value="Aldolase class I"/>
    <property type="match status" value="1"/>
</dbReference>
<gene>
    <name evidence="5 6" type="primary">aroD</name>
    <name evidence="6" type="ORF">GCM10010978_25050</name>
</gene>
<dbReference type="GO" id="GO:0009073">
    <property type="term" value="P:aromatic amino acid family biosynthetic process"/>
    <property type="evidence" value="ECO:0007669"/>
    <property type="project" value="UniProtKB-KW"/>
</dbReference>
<keyword evidence="7" id="KW-1185">Reference proteome</keyword>
<feature type="active site" description="Schiff-base intermediate with substrate" evidence="5">
    <location>
        <position position="168"/>
    </location>
</feature>
<dbReference type="GO" id="GO:0008652">
    <property type="term" value="P:amino acid biosynthetic process"/>
    <property type="evidence" value="ECO:0007669"/>
    <property type="project" value="UniProtKB-KW"/>
</dbReference>
<dbReference type="FunFam" id="3.20.20.70:FF:000047">
    <property type="entry name" value="3-dehydroquinate dehydratase"/>
    <property type="match status" value="1"/>
</dbReference>
<dbReference type="Proteomes" id="UP000602050">
    <property type="component" value="Unassembled WGS sequence"/>
</dbReference>
<evidence type="ECO:0000313" key="6">
    <source>
        <dbReference type="EMBL" id="GFZ83477.1"/>
    </source>
</evidence>
<feature type="binding site" evidence="5">
    <location>
        <position position="82"/>
    </location>
    <ligand>
        <name>3-dehydroquinate</name>
        <dbReference type="ChEBI" id="CHEBI:32364"/>
    </ligand>
</feature>
<dbReference type="HAMAP" id="MF_00214">
    <property type="entry name" value="AroD"/>
    <property type="match status" value="1"/>
</dbReference>
<keyword evidence="5" id="KW-0028">Amino-acid biosynthesis</keyword>
<comment type="pathway">
    <text evidence="5">Metabolic intermediate biosynthesis; chorismate biosynthesis; chorismate from D-erythrose 4-phosphate and phosphoenolpyruvate: step 3/7.</text>
</comment>
<reference evidence="6" key="1">
    <citation type="journal article" date="2014" name="Int. J. Syst. Evol. Microbiol.">
        <title>Complete genome sequence of Corynebacterium casei LMG S-19264T (=DSM 44701T), isolated from a smear-ripened cheese.</title>
        <authorList>
            <consortium name="US DOE Joint Genome Institute (JGI-PGF)"/>
            <person name="Walter F."/>
            <person name="Albersmeier A."/>
            <person name="Kalinowski J."/>
            <person name="Ruckert C."/>
        </authorList>
    </citation>
    <scope>NUCLEOTIDE SEQUENCE</scope>
    <source>
        <strain evidence="6">CGMCC 1.12360</strain>
    </source>
</reference>
<evidence type="ECO:0000256" key="5">
    <source>
        <dbReference type="HAMAP-Rule" id="MF_00214"/>
    </source>
</evidence>
<dbReference type="Pfam" id="PF01487">
    <property type="entry name" value="DHquinase_I"/>
    <property type="match status" value="1"/>
</dbReference>
<dbReference type="RefSeq" id="WP_188392757.1">
    <property type="nucleotide sequence ID" value="NZ_BMEV01000053.1"/>
</dbReference>
<comment type="function">
    <text evidence="5">Involved in the third step of the chorismate pathway, which leads to the biosynthesis of aromatic amino acids. Catalyzes the cis-dehydration of 3-dehydroquinate (DHQ) and introduces the first double bond of the aromatic ring to yield 3-dehydroshikimate.</text>
</comment>
<feature type="binding site" evidence="5">
    <location>
        <position position="211"/>
    </location>
    <ligand>
        <name>3-dehydroquinate</name>
        <dbReference type="ChEBI" id="CHEBI:32364"/>
    </ligand>
</feature>
<accession>A0A8J2XIS6</accession>
<dbReference type="PANTHER" id="PTHR43699">
    <property type="entry name" value="3-DEHYDROQUINATE DEHYDRATASE"/>
    <property type="match status" value="1"/>
</dbReference>
<dbReference type="NCBIfam" id="TIGR01093">
    <property type="entry name" value="aroD"/>
    <property type="match status" value="1"/>
</dbReference>
<dbReference type="GO" id="GO:0009423">
    <property type="term" value="P:chorismate biosynthetic process"/>
    <property type="evidence" value="ECO:0007669"/>
    <property type="project" value="UniProtKB-UniRule"/>
</dbReference>
<dbReference type="InterPro" id="IPR001381">
    <property type="entry name" value="DHquinase_I"/>
</dbReference>
<evidence type="ECO:0000256" key="3">
    <source>
        <dbReference type="ARBA" id="ARBA00023239"/>
    </source>
</evidence>
<sequence length="253" mass="28119">MKTIKINEIVIGEGKPKVCVPITGSTAEEIAEEVQQIKELEIDLVEWRADFFGKVDELSEVLDVLEKLKYRLGRIPVLFTLRSKKEGGEKEFTDELYVKLNEAAINSGLIELVDIELEQKNITKLITEAKNAQVVTVISSHDFHQTPPKKEIFSKLKRTETLGGDIFKIAVMPQSPKDVLSLLEATWEMKSELADRPIITMAMGPQGVISRLSGELFGSAVTFGAAVKASAPGQLDVKELQYILKALHHHLQA</sequence>
<feature type="binding site" evidence="5">
    <location>
        <position position="230"/>
    </location>
    <ligand>
        <name>3-dehydroquinate</name>
        <dbReference type="ChEBI" id="CHEBI:32364"/>
    </ligand>
</feature>
<comment type="caution">
    <text evidence="5">Lacks conserved residue(s) required for the propagation of feature annotation.</text>
</comment>
<feature type="active site" description="Proton donor/acceptor" evidence="5">
    <location>
        <position position="141"/>
    </location>
</feature>
<dbReference type="SUPFAM" id="SSF51569">
    <property type="entry name" value="Aldolase"/>
    <property type="match status" value="1"/>
</dbReference>
<dbReference type="InterPro" id="IPR013785">
    <property type="entry name" value="Aldolase_TIM"/>
</dbReference>
<dbReference type="PANTHER" id="PTHR43699:SF1">
    <property type="entry name" value="3-DEHYDROQUINATE DEHYDRATASE"/>
    <property type="match status" value="1"/>
</dbReference>
<comment type="catalytic activity">
    <reaction evidence="1 5">
        <text>3-dehydroquinate = 3-dehydroshikimate + H2O</text>
        <dbReference type="Rhea" id="RHEA:21096"/>
        <dbReference type="ChEBI" id="CHEBI:15377"/>
        <dbReference type="ChEBI" id="CHEBI:16630"/>
        <dbReference type="ChEBI" id="CHEBI:32364"/>
        <dbReference type="EC" id="4.2.1.10"/>
    </reaction>
</comment>
<keyword evidence="4 5" id="KW-0704">Schiff base</keyword>
<evidence type="ECO:0000256" key="1">
    <source>
        <dbReference type="ARBA" id="ARBA00001864"/>
    </source>
</evidence>
<dbReference type="EC" id="4.2.1.10" evidence="5"/>
<dbReference type="GO" id="GO:0046279">
    <property type="term" value="P:3,4-dihydroxybenzoate biosynthetic process"/>
    <property type="evidence" value="ECO:0007669"/>
    <property type="project" value="TreeGrafter"/>
</dbReference>
<feature type="binding site" evidence="5">
    <location>
        <position position="234"/>
    </location>
    <ligand>
        <name>3-dehydroquinate</name>
        <dbReference type="ChEBI" id="CHEBI:32364"/>
    </ligand>
</feature>
<proteinExistence type="inferred from homology"/>
<evidence type="ECO:0000256" key="2">
    <source>
        <dbReference type="ARBA" id="ARBA00023141"/>
    </source>
</evidence>
<dbReference type="UniPathway" id="UPA00053">
    <property type="reaction ID" value="UER00086"/>
</dbReference>
<evidence type="ECO:0000313" key="7">
    <source>
        <dbReference type="Proteomes" id="UP000602050"/>
    </source>
</evidence>
<dbReference type="AlphaFoldDB" id="A0A8J2XIS6"/>
<name>A0A8J2XIS6_9BACI</name>
<feature type="binding site" evidence="5">
    <location>
        <begin position="46"/>
        <end position="48"/>
    </location>
    <ligand>
        <name>3-dehydroquinate</name>
        <dbReference type="ChEBI" id="CHEBI:32364"/>
    </ligand>
</feature>
<comment type="similarity">
    <text evidence="5">Belongs to the type-I 3-dehydroquinase family.</text>
</comment>
<keyword evidence="2 5" id="KW-0057">Aromatic amino acid biosynthesis</keyword>
<dbReference type="EMBL" id="BMEV01000053">
    <property type="protein sequence ID" value="GFZ83477.1"/>
    <property type="molecule type" value="Genomic_DNA"/>
</dbReference>
<comment type="subunit">
    <text evidence="5">Homodimer.</text>
</comment>